<name>E5A5H6_LEPMJ</name>
<protein>
    <submittedName>
        <fullName evidence="1">Predicted protein</fullName>
    </submittedName>
</protein>
<dbReference type="InParanoid" id="E5A5H6"/>
<proteinExistence type="predicted"/>
<sequence length="193" mass="20918">MTIHMDILASGIYGLMPHTSVRLVSTGTMTIQKKLIKNEIFARDPGNACVRWIDLVFWDMISNAYLDTGIIHDSTRYDDASENLVYRFAIIVSLSSSTPSATAIQNGPSHGDEHPVSSVPAVCDHLFGDPALMVNGAMTLHRYIAIVKIYNGKRFTSAFSKDIGMEDTGSQEASPALSSSLVSGTTMGLKFGQ</sequence>
<accession>E5A5H6</accession>
<dbReference type="AlphaFoldDB" id="E5A5H6"/>
<dbReference type="HOGENOM" id="CLU_1409010_0_0_1"/>
<dbReference type="EMBL" id="FP929134">
    <property type="protein sequence ID" value="CBX98874.1"/>
    <property type="molecule type" value="Genomic_DNA"/>
</dbReference>
<dbReference type="Proteomes" id="UP000002668">
    <property type="component" value="Genome"/>
</dbReference>
<evidence type="ECO:0000313" key="2">
    <source>
        <dbReference type="Proteomes" id="UP000002668"/>
    </source>
</evidence>
<evidence type="ECO:0000313" key="1">
    <source>
        <dbReference type="EMBL" id="CBX98874.1"/>
    </source>
</evidence>
<keyword evidence="2" id="KW-1185">Reference proteome</keyword>
<dbReference type="VEuPathDB" id="FungiDB:LEMA_P081130.1"/>
<reference evidence="2" key="1">
    <citation type="journal article" date="2011" name="Nat. Commun.">
        <title>Effector diversification within compartments of the Leptosphaeria maculans genome affected by Repeat-Induced Point mutations.</title>
        <authorList>
            <person name="Rouxel T."/>
            <person name="Grandaubert J."/>
            <person name="Hane J.K."/>
            <person name="Hoede C."/>
            <person name="van de Wouw A.P."/>
            <person name="Couloux A."/>
            <person name="Dominguez V."/>
            <person name="Anthouard V."/>
            <person name="Bally P."/>
            <person name="Bourras S."/>
            <person name="Cozijnsen A.J."/>
            <person name="Ciuffetti L.M."/>
            <person name="Degrave A."/>
            <person name="Dilmaghani A."/>
            <person name="Duret L."/>
            <person name="Fudal I."/>
            <person name="Goodwin S.B."/>
            <person name="Gout L."/>
            <person name="Glaser N."/>
            <person name="Linglin J."/>
            <person name="Kema G.H.J."/>
            <person name="Lapalu N."/>
            <person name="Lawrence C.B."/>
            <person name="May K."/>
            <person name="Meyer M."/>
            <person name="Ollivier B."/>
            <person name="Poulain J."/>
            <person name="Schoch C.L."/>
            <person name="Simon A."/>
            <person name="Spatafora J.W."/>
            <person name="Stachowiak A."/>
            <person name="Turgeon B.G."/>
            <person name="Tyler B.M."/>
            <person name="Vincent D."/>
            <person name="Weissenbach J."/>
            <person name="Amselem J."/>
            <person name="Quesneville H."/>
            <person name="Oliver R.P."/>
            <person name="Wincker P."/>
            <person name="Balesdent M.-H."/>
            <person name="Howlett B.J."/>
        </authorList>
    </citation>
    <scope>NUCLEOTIDE SEQUENCE [LARGE SCALE GENOMIC DNA]</scope>
    <source>
        <strain evidence="2">JN3 / isolate v23.1.3 / race Av1-4-5-6-7-8</strain>
    </source>
</reference>
<gene>
    <name evidence="1" type="ORF">LEMA_P081130.1</name>
</gene>
<organism evidence="2">
    <name type="scientific">Leptosphaeria maculans (strain JN3 / isolate v23.1.3 / race Av1-4-5-6-7-8)</name>
    <name type="common">Blackleg fungus</name>
    <name type="synonym">Phoma lingam</name>
    <dbReference type="NCBI Taxonomy" id="985895"/>
    <lineage>
        <taxon>Eukaryota</taxon>
        <taxon>Fungi</taxon>
        <taxon>Dikarya</taxon>
        <taxon>Ascomycota</taxon>
        <taxon>Pezizomycotina</taxon>
        <taxon>Dothideomycetes</taxon>
        <taxon>Pleosporomycetidae</taxon>
        <taxon>Pleosporales</taxon>
        <taxon>Pleosporineae</taxon>
        <taxon>Leptosphaeriaceae</taxon>
        <taxon>Plenodomus</taxon>
        <taxon>Plenodomus lingam/Leptosphaeria maculans species complex</taxon>
    </lineage>
</organism>